<dbReference type="Proteomes" id="UP001231189">
    <property type="component" value="Unassembled WGS sequence"/>
</dbReference>
<accession>A0AAD8S2M7</accession>
<proteinExistence type="predicted"/>
<keyword evidence="4" id="KW-1185">Reference proteome</keyword>
<evidence type="ECO:0000256" key="1">
    <source>
        <dbReference type="SAM" id="MobiDB-lite"/>
    </source>
</evidence>
<sequence>MQRCLKDQIGRNMHAYIDDIAVMTRKGYDLITISRFVSRLGEKALPLYKLLKKTDKFVWDDAADATLQELKSILSSPPILAAPAESEPMVLYLAASNKVVSIVTVVERKEEGYEFGVQRPVYYISEALTESKQRYPHFQKLAYGVFLGSRKRRHYFQEHPMTVAIVNVIGMTKMTPPIKDLLPRLTPILKNRHEKVQENCIDLVSCRVVPYSGNHALPKNHQILSCLPPLPEGGEVDERAVVTDDSQDHSRSESEVAGSHKSAASSEKSESEPSESGHSPPSAVSPRSKRKRDEVKDSGTSKPTEPTAEEASPEEEGAFNPYDDAGSVSS</sequence>
<dbReference type="PANTHER" id="PTHR48475">
    <property type="entry name" value="RIBONUCLEASE H"/>
    <property type="match status" value="1"/>
</dbReference>
<evidence type="ECO:0000259" key="2">
    <source>
        <dbReference type="Pfam" id="PF17919"/>
    </source>
</evidence>
<dbReference type="Pfam" id="PF17919">
    <property type="entry name" value="RT_RNaseH_2"/>
    <property type="match status" value="1"/>
</dbReference>
<feature type="region of interest" description="Disordered" evidence="1">
    <location>
        <begin position="241"/>
        <end position="330"/>
    </location>
</feature>
<dbReference type="InterPro" id="IPR043128">
    <property type="entry name" value="Rev_trsase/Diguanyl_cyclase"/>
</dbReference>
<dbReference type="SUPFAM" id="SSF56672">
    <property type="entry name" value="DNA/RNA polymerases"/>
    <property type="match status" value="1"/>
</dbReference>
<evidence type="ECO:0000313" key="3">
    <source>
        <dbReference type="EMBL" id="KAK1643335.1"/>
    </source>
</evidence>
<organism evidence="3 4">
    <name type="scientific">Lolium multiflorum</name>
    <name type="common">Italian ryegrass</name>
    <name type="synonym">Lolium perenne subsp. multiflorum</name>
    <dbReference type="NCBI Taxonomy" id="4521"/>
    <lineage>
        <taxon>Eukaryota</taxon>
        <taxon>Viridiplantae</taxon>
        <taxon>Streptophyta</taxon>
        <taxon>Embryophyta</taxon>
        <taxon>Tracheophyta</taxon>
        <taxon>Spermatophyta</taxon>
        <taxon>Magnoliopsida</taxon>
        <taxon>Liliopsida</taxon>
        <taxon>Poales</taxon>
        <taxon>Poaceae</taxon>
        <taxon>BOP clade</taxon>
        <taxon>Pooideae</taxon>
        <taxon>Poodae</taxon>
        <taxon>Poeae</taxon>
        <taxon>Poeae Chloroplast Group 2 (Poeae type)</taxon>
        <taxon>Loliodinae</taxon>
        <taxon>Loliinae</taxon>
        <taxon>Lolium</taxon>
    </lineage>
</organism>
<gene>
    <name evidence="3" type="ORF">QYE76_061140</name>
</gene>
<feature type="domain" description="Reverse transcriptase/retrotransposon-derived protein RNase H-like" evidence="2">
    <location>
        <begin position="59"/>
        <end position="163"/>
    </location>
</feature>
<evidence type="ECO:0000313" key="4">
    <source>
        <dbReference type="Proteomes" id="UP001231189"/>
    </source>
</evidence>
<name>A0AAD8S2M7_LOLMU</name>
<feature type="compositionally biased region" description="Basic and acidic residues" evidence="1">
    <location>
        <begin position="241"/>
        <end position="254"/>
    </location>
</feature>
<reference evidence="3" key="1">
    <citation type="submission" date="2023-07" db="EMBL/GenBank/DDBJ databases">
        <title>A chromosome-level genome assembly of Lolium multiflorum.</title>
        <authorList>
            <person name="Chen Y."/>
            <person name="Copetti D."/>
            <person name="Kolliker R."/>
            <person name="Studer B."/>
        </authorList>
    </citation>
    <scope>NUCLEOTIDE SEQUENCE</scope>
    <source>
        <strain evidence="3">02402/16</strain>
        <tissue evidence="3">Leaf</tissue>
    </source>
</reference>
<comment type="caution">
    <text evidence="3">The sequence shown here is derived from an EMBL/GenBank/DDBJ whole genome shotgun (WGS) entry which is preliminary data.</text>
</comment>
<dbReference type="PANTHER" id="PTHR48475:SF2">
    <property type="entry name" value="RIBONUCLEASE H"/>
    <property type="match status" value="1"/>
</dbReference>
<feature type="compositionally biased region" description="Low complexity" evidence="1">
    <location>
        <begin position="257"/>
        <end position="266"/>
    </location>
</feature>
<protein>
    <recommendedName>
        <fullName evidence="2">Reverse transcriptase/retrotransposon-derived protein RNase H-like domain-containing protein</fullName>
    </recommendedName>
</protein>
<dbReference type="InterPro" id="IPR041577">
    <property type="entry name" value="RT_RNaseH_2"/>
</dbReference>
<feature type="compositionally biased region" description="Acidic residues" evidence="1">
    <location>
        <begin position="307"/>
        <end position="317"/>
    </location>
</feature>
<dbReference type="InterPro" id="IPR043502">
    <property type="entry name" value="DNA/RNA_pol_sf"/>
</dbReference>
<dbReference type="EMBL" id="JAUUTY010000004">
    <property type="protein sequence ID" value="KAK1643335.1"/>
    <property type="molecule type" value="Genomic_DNA"/>
</dbReference>
<dbReference type="Gene3D" id="3.30.70.270">
    <property type="match status" value="1"/>
</dbReference>
<dbReference type="AlphaFoldDB" id="A0AAD8S2M7"/>